<feature type="transmembrane region" description="Helical" evidence="7">
    <location>
        <begin position="101"/>
        <end position="119"/>
    </location>
</feature>
<name>A0A1I4NNT6_9EURY</name>
<evidence type="ECO:0000256" key="7">
    <source>
        <dbReference type="SAM" id="Phobius"/>
    </source>
</evidence>
<dbReference type="PANTHER" id="PTHR30176:SF3">
    <property type="entry name" value="FERREDOXIN-TYPE PROTEIN NAPH"/>
    <property type="match status" value="1"/>
</dbReference>
<dbReference type="PROSITE" id="PS00198">
    <property type="entry name" value="4FE4S_FER_1"/>
    <property type="match status" value="1"/>
</dbReference>
<keyword evidence="2" id="KW-0004">4Fe-4S</keyword>
<protein>
    <submittedName>
        <fullName evidence="9">4Fe-4S binding domain-containing protein</fullName>
    </submittedName>
</protein>
<feature type="transmembrane region" description="Helical" evidence="7">
    <location>
        <begin position="125"/>
        <end position="145"/>
    </location>
</feature>
<feature type="domain" description="4Fe-4S ferredoxin-type" evidence="8">
    <location>
        <begin position="197"/>
        <end position="224"/>
    </location>
</feature>
<accession>A0A1I4NNT6</accession>
<reference evidence="10" key="1">
    <citation type="submission" date="2016-10" db="EMBL/GenBank/DDBJ databases">
        <authorList>
            <person name="Varghese N."/>
            <person name="Submissions S."/>
        </authorList>
    </citation>
    <scope>NUCLEOTIDE SEQUENCE [LARGE SCALE GENOMIC DNA]</scope>
    <source>
        <strain evidence="10">Mob M</strain>
    </source>
</reference>
<dbReference type="InterPro" id="IPR017896">
    <property type="entry name" value="4Fe4S_Fe-S-bd"/>
</dbReference>
<dbReference type="SUPFAM" id="SSF54862">
    <property type="entry name" value="4Fe-4S ferredoxins"/>
    <property type="match status" value="1"/>
</dbReference>
<evidence type="ECO:0000256" key="5">
    <source>
        <dbReference type="ARBA" id="ARBA00023004"/>
    </source>
</evidence>
<evidence type="ECO:0000313" key="9">
    <source>
        <dbReference type="EMBL" id="SFM17010.1"/>
    </source>
</evidence>
<dbReference type="EMBL" id="FOUJ01000001">
    <property type="protein sequence ID" value="SFM17010.1"/>
    <property type="molecule type" value="Genomic_DNA"/>
</dbReference>
<evidence type="ECO:0000313" key="10">
    <source>
        <dbReference type="Proteomes" id="UP000198535"/>
    </source>
</evidence>
<evidence type="ECO:0000256" key="6">
    <source>
        <dbReference type="ARBA" id="ARBA00023014"/>
    </source>
</evidence>
<dbReference type="PANTHER" id="PTHR30176">
    <property type="entry name" value="FERREDOXIN-TYPE PROTEIN NAPH"/>
    <property type="match status" value="1"/>
</dbReference>
<dbReference type="Pfam" id="PF12801">
    <property type="entry name" value="Fer4_5"/>
    <property type="match status" value="2"/>
</dbReference>
<keyword evidence="4" id="KW-0249">Electron transport</keyword>
<dbReference type="PROSITE" id="PS51379">
    <property type="entry name" value="4FE4S_FER_2"/>
    <property type="match status" value="2"/>
</dbReference>
<dbReference type="Gene3D" id="3.30.70.20">
    <property type="match status" value="1"/>
</dbReference>
<gene>
    <name evidence="9" type="ORF">SAMN04488696_0169</name>
</gene>
<keyword evidence="10" id="KW-1185">Reference proteome</keyword>
<keyword evidence="7" id="KW-0812">Transmembrane</keyword>
<evidence type="ECO:0000256" key="1">
    <source>
        <dbReference type="ARBA" id="ARBA00022448"/>
    </source>
</evidence>
<evidence type="ECO:0000256" key="4">
    <source>
        <dbReference type="ARBA" id="ARBA00022982"/>
    </source>
</evidence>
<dbReference type="InterPro" id="IPR017900">
    <property type="entry name" value="4Fe4S_Fe_S_CS"/>
</dbReference>
<keyword evidence="7" id="KW-1133">Transmembrane helix</keyword>
<keyword evidence="6" id="KW-0411">Iron-sulfur</keyword>
<dbReference type="GO" id="GO:0016491">
    <property type="term" value="F:oxidoreductase activity"/>
    <property type="evidence" value="ECO:0007669"/>
    <property type="project" value="UniProtKB-ARBA"/>
</dbReference>
<keyword evidence="1" id="KW-0813">Transport</keyword>
<feature type="transmembrane region" description="Helical" evidence="7">
    <location>
        <begin position="41"/>
        <end position="61"/>
    </location>
</feature>
<dbReference type="AlphaFoldDB" id="A0A1I4NNT6"/>
<organism evidence="9 10">
    <name type="scientific">Methanolobus profundi</name>
    <dbReference type="NCBI Taxonomy" id="487685"/>
    <lineage>
        <taxon>Archaea</taxon>
        <taxon>Methanobacteriati</taxon>
        <taxon>Methanobacteriota</taxon>
        <taxon>Stenosarchaea group</taxon>
        <taxon>Methanomicrobia</taxon>
        <taxon>Methanosarcinales</taxon>
        <taxon>Methanosarcinaceae</taxon>
        <taxon>Methanolobus</taxon>
    </lineage>
</organism>
<keyword evidence="5" id="KW-0408">Iron</keyword>
<feature type="domain" description="4Fe-4S ferredoxin-type" evidence="8">
    <location>
        <begin position="169"/>
        <end position="189"/>
    </location>
</feature>
<dbReference type="STRING" id="487685.SAMN04488696_0169"/>
<proteinExistence type="predicted"/>
<evidence type="ECO:0000256" key="3">
    <source>
        <dbReference type="ARBA" id="ARBA00022723"/>
    </source>
</evidence>
<feature type="transmembrane region" description="Helical" evidence="7">
    <location>
        <begin position="19"/>
        <end position="35"/>
    </location>
</feature>
<dbReference type="GO" id="GO:0051539">
    <property type="term" value="F:4 iron, 4 sulfur cluster binding"/>
    <property type="evidence" value="ECO:0007669"/>
    <property type="project" value="UniProtKB-KW"/>
</dbReference>
<sequence>MKNVNDLLSDPARRKSVEAFRLFLQLTGLAIFVYFGSQSTIYVILLSVPLALLFGPVYCGWMCPRGLFQDIFARLGRKVLGKRYNVAVPRKYHPLLMYSRYALMLFVLVTLILSELGLLPESTGILILEGLVVIMVVSILLSFFVDRAACKYFCKEGAAAGLLNLVSRKKIRRAASLCISCGICDRVCPMWIEISNREIVTDHSCVCCFKCVQACPVDALSIDE</sequence>
<dbReference type="Proteomes" id="UP000198535">
    <property type="component" value="Unassembled WGS sequence"/>
</dbReference>
<evidence type="ECO:0000256" key="2">
    <source>
        <dbReference type="ARBA" id="ARBA00022485"/>
    </source>
</evidence>
<dbReference type="RefSeq" id="WP_143072234.1">
    <property type="nucleotide sequence ID" value="NZ_FOUJ01000001.1"/>
</dbReference>
<dbReference type="GO" id="GO:0046872">
    <property type="term" value="F:metal ion binding"/>
    <property type="evidence" value="ECO:0007669"/>
    <property type="project" value="UniProtKB-KW"/>
</dbReference>
<keyword evidence="7" id="KW-0472">Membrane</keyword>
<dbReference type="InterPro" id="IPR051684">
    <property type="entry name" value="Electron_Trans/Redox"/>
</dbReference>
<evidence type="ECO:0000259" key="8">
    <source>
        <dbReference type="PROSITE" id="PS51379"/>
    </source>
</evidence>
<keyword evidence="3" id="KW-0479">Metal-binding</keyword>
<dbReference type="OrthoDB" id="23478at2157"/>
<dbReference type="GO" id="GO:0005886">
    <property type="term" value="C:plasma membrane"/>
    <property type="evidence" value="ECO:0007669"/>
    <property type="project" value="TreeGrafter"/>
</dbReference>